<reference evidence="16" key="2">
    <citation type="submission" date="2015-01" db="EMBL/GenBank/DDBJ databases">
        <title>Evolutionary Origins and Diversification of the Mycorrhizal Mutualists.</title>
        <authorList>
            <consortium name="DOE Joint Genome Institute"/>
            <consortium name="Mycorrhizal Genomics Consortium"/>
            <person name="Kohler A."/>
            <person name="Kuo A."/>
            <person name="Nagy L.G."/>
            <person name="Floudas D."/>
            <person name="Copeland A."/>
            <person name="Barry K.W."/>
            <person name="Cichocki N."/>
            <person name="Veneault-Fourrey C."/>
            <person name="LaButti K."/>
            <person name="Lindquist E.A."/>
            <person name="Lipzen A."/>
            <person name="Lundell T."/>
            <person name="Morin E."/>
            <person name="Murat C."/>
            <person name="Riley R."/>
            <person name="Ohm R."/>
            <person name="Sun H."/>
            <person name="Tunlid A."/>
            <person name="Henrissat B."/>
            <person name="Grigoriev I.V."/>
            <person name="Hibbett D.S."/>
            <person name="Martin F."/>
        </authorList>
    </citation>
    <scope>NUCLEOTIDE SEQUENCE [LARGE SCALE GENOMIC DNA]</scope>
    <source>
        <strain evidence="16">Marx 270</strain>
    </source>
</reference>
<dbReference type="GO" id="GO:0008081">
    <property type="term" value="F:phosphoric diester hydrolase activity"/>
    <property type="evidence" value="ECO:0007669"/>
    <property type="project" value="TreeGrafter"/>
</dbReference>
<feature type="region of interest" description="Disordered" evidence="13">
    <location>
        <begin position="365"/>
        <end position="398"/>
    </location>
</feature>
<feature type="binding site" evidence="9">
    <location>
        <position position="7"/>
    </location>
    <ligand>
        <name>Mg(2+)</name>
        <dbReference type="ChEBI" id="CHEBI:18420"/>
        <label>1</label>
    </ligand>
</feature>
<feature type="active site" evidence="8">
    <location>
        <position position="157"/>
    </location>
</feature>
<evidence type="ECO:0000256" key="11">
    <source>
        <dbReference type="PROSITE-ProRule" id="PRU01343"/>
    </source>
</evidence>
<gene>
    <name evidence="15" type="ORF">M404DRAFT_435198</name>
</gene>
<feature type="binding site" evidence="9">
    <location>
        <position position="297"/>
    </location>
    <ligand>
        <name>Mg(2+)</name>
        <dbReference type="ChEBI" id="CHEBI:18420"/>
        <label>1</label>
    </ligand>
</feature>
<dbReference type="EMBL" id="KN831962">
    <property type="protein sequence ID" value="KIO06588.1"/>
    <property type="molecule type" value="Genomic_DNA"/>
</dbReference>
<feature type="domain" description="GRF-type" evidence="14">
    <location>
        <begin position="593"/>
        <end position="654"/>
    </location>
</feature>
<evidence type="ECO:0000256" key="9">
    <source>
        <dbReference type="PIRSR" id="PIRSR604808-2"/>
    </source>
</evidence>
<keyword evidence="12" id="KW-0234">DNA repair</keyword>
<dbReference type="Gene3D" id="3.60.10.10">
    <property type="entry name" value="Endonuclease/exonuclease/phosphatase"/>
    <property type="match status" value="1"/>
</dbReference>
<feature type="region of interest" description="Disordered" evidence="13">
    <location>
        <begin position="416"/>
        <end position="526"/>
    </location>
</feature>
<feature type="site" description="Interaction with DNA substrate" evidence="10">
    <location>
        <position position="297"/>
    </location>
</feature>
<feature type="active site" description="Proton acceptor" evidence="8">
    <location>
        <position position="297"/>
    </location>
</feature>
<feature type="binding site" evidence="9">
    <location>
        <position position="198"/>
    </location>
    <ligand>
        <name>Mg(2+)</name>
        <dbReference type="ChEBI" id="CHEBI:18420"/>
        <label>1</label>
    </ligand>
</feature>
<sequence length="674" mass="73294">MRILSWNINGVRTLPQYHPWNTFKTFREILTHLQADIVCFQEMKTARNGLDRNIAVPDPFDGYFSFPVNKGGYSGVAIYTDSRTVAPLKAEEGLSGTVQPKPPLSEDERISRHYPCANEMNLIPDEHGNKPSELTSLDTEGRALVLDLGLFVLINVYCPNETSDSRLPFKMNYHLMLQERVGKLINEGRDVIVVGDINICATPLDHCDGHLASNAATFYDHPARAWFRNWLSPNGCMTDAVRTFWPCRKGMYTCWNTKICARETNYGTRVDYILVTRGILPWIKHGDIQPSFKGSDHCPIYIDLHDEITTDDGRKLCLGEVMSRPAEGKTAAVPRLAARCWDEFSGKQTLLSAFFSKGARVSTAASASDSSSSPSGSPSASQASVISSSTASNAPDAVLPDRTESLDLANPLLIHESRSPTGESSSAGPTGAIKTGVGEQERIPSKPPTGPPKRKLTDVPAARTKPNKKLRPAGGSSAAGKGTLDAFFATPQPSRPSQSQSRPSPPQSQSQANGDPLASDCDPHSPNSDYQLALHLSLCLDEDVLCAPGPSQTVDSQTPSTLSKSAIEPSQCRSSGSKAAWSKLMAPIEPPKCNVHGEPAKLYTVNKPGPNKGKTFYICSRPVGPGYDKGRGERPRDEVDHRYRCNFFKWASEVRRESASSSSSSLPSASSSQK</sequence>
<feature type="compositionally biased region" description="Low complexity" evidence="13">
    <location>
        <begin position="491"/>
        <end position="511"/>
    </location>
</feature>
<dbReference type="GO" id="GO:0008311">
    <property type="term" value="F:double-stranded DNA 3'-5' DNA exonuclease activity"/>
    <property type="evidence" value="ECO:0007669"/>
    <property type="project" value="TreeGrafter"/>
</dbReference>
<dbReference type="Pfam" id="PF06839">
    <property type="entry name" value="Zn_ribbon_GRF"/>
    <property type="match status" value="1"/>
</dbReference>
<evidence type="ECO:0000256" key="1">
    <source>
        <dbReference type="ARBA" id="ARBA00007092"/>
    </source>
</evidence>
<keyword evidence="16" id="KW-1185">Reference proteome</keyword>
<dbReference type="InterPro" id="IPR010666">
    <property type="entry name" value="Znf_GRF"/>
</dbReference>
<evidence type="ECO:0000256" key="2">
    <source>
        <dbReference type="ARBA" id="ARBA00022723"/>
    </source>
</evidence>
<protein>
    <recommendedName>
        <fullName evidence="12">DNA-(apurinic or apyrimidinic site) endonuclease</fullName>
        <ecNumber evidence="12">3.1.-.-</ecNumber>
    </recommendedName>
</protein>
<dbReference type="NCBIfam" id="TIGR00633">
    <property type="entry name" value="xth"/>
    <property type="match status" value="1"/>
</dbReference>
<organism evidence="15 16">
    <name type="scientific">Pisolithus tinctorius Marx 270</name>
    <dbReference type="NCBI Taxonomy" id="870435"/>
    <lineage>
        <taxon>Eukaryota</taxon>
        <taxon>Fungi</taxon>
        <taxon>Dikarya</taxon>
        <taxon>Basidiomycota</taxon>
        <taxon>Agaricomycotina</taxon>
        <taxon>Agaricomycetes</taxon>
        <taxon>Agaricomycetidae</taxon>
        <taxon>Boletales</taxon>
        <taxon>Sclerodermatineae</taxon>
        <taxon>Pisolithaceae</taxon>
        <taxon>Pisolithus</taxon>
    </lineage>
</organism>
<dbReference type="GO" id="GO:0005634">
    <property type="term" value="C:nucleus"/>
    <property type="evidence" value="ECO:0007669"/>
    <property type="project" value="TreeGrafter"/>
</dbReference>
<keyword evidence="3 11" id="KW-0863">Zinc-finger</keyword>
<dbReference type="GO" id="GO:0003906">
    <property type="term" value="F:DNA-(apurinic or apyrimidinic site) endonuclease activity"/>
    <property type="evidence" value="ECO:0007669"/>
    <property type="project" value="TreeGrafter"/>
</dbReference>
<keyword evidence="6 9" id="KW-0460">Magnesium</keyword>
<dbReference type="PANTHER" id="PTHR22748">
    <property type="entry name" value="AP ENDONUCLEASE"/>
    <property type="match status" value="1"/>
</dbReference>
<evidence type="ECO:0000256" key="5">
    <source>
        <dbReference type="ARBA" id="ARBA00022833"/>
    </source>
</evidence>
<dbReference type="InterPro" id="IPR004808">
    <property type="entry name" value="AP_endonuc_1"/>
</dbReference>
<dbReference type="InterPro" id="IPR005135">
    <property type="entry name" value="Endo/exonuclease/phosphatase"/>
</dbReference>
<evidence type="ECO:0000256" key="3">
    <source>
        <dbReference type="ARBA" id="ARBA00022771"/>
    </source>
</evidence>
<evidence type="ECO:0000256" key="12">
    <source>
        <dbReference type="RuleBase" id="RU362131"/>
    </source>
</evidence>
<dbReference type="InterPro" id="IPR036691">
    <property type="entry name" value="Endo/exonu/phosph_ase_sf"/>
</dbReference>
<dbReference type="OrthoDB" id="391817at2759"/>
<comment type="cofactor">
    <cofactor evidence="9 12">
        <name>Mg(2+)</name>
        <dbReference type="ChEBI" id="CHEBI:18420"/>
    </cofactor>
    <cofactor evidence="9 12">
        <name>Mn(2+)</name>
        <dbReference type="ChEBI" id="CHEBI:29035"/>
    </cofactor>
    <text evidence="9 12">Probably binds two magnesium or manganese ions per subunit.</text>
</comment>
<feature type="compositionally biased region" description="Low complexity" evidence="13">
    <location>
        <begin position="659"/>
        <end position="674"/>
    </location>
</feature>
<feature type="region of interest" description="Disordered" evidence="13">
    <location>
        <begin position="550"/>
        <end position="569"/>
    </location>
</feature>
<evidence type="ECO:0000259" key="14">
    <source>
        <dbReference type="PROSITE" id="PS51999"/>
    </source>
</evidence>
<dbReference type="HOGENOM" id="CLU_010374_2_1_1"/>
<dbReference type="Pfam" id="PF03372">
    <property type="entry name" value="Exo_endo_phos"/>
    <property type="match status" value="1"/>
</dbReference>
<keyword evidence="4" id="KW-0378">Hydrolase</keyword>
<feature type="binding site" evidence="9">
    <location>
        <position position="296"/>
    </location>
    <ligand>
        <name>Mg(2+)</name>
        <dbReference type="ChEBI" id="CHEBI:18420"/>
        <label>1</label>
    </ligand>
</feature>
<evidence type="ECO:0000256" key="6">
    <source>
        <dbReference type="ARBA" id="ARBA00022842"/>
    </source>
</evidence>
<dbReference type="AlphaFoldDB" id="A0A0C3JBW9"/>
<dbReference type="SUPFAM" id="SSF56219">
    <property type="entry name" value="DNase I-like"/>
    <property type="match status" value="1"/>
</dbReference>
<feature type="binding site" evidence="9">
    <location>
        <position position="42"/>
    </location>
    <ligand>
        <name>Mg(2+)</name>
        <dbReference type="ChEBI" id="CHEBI:18420"/>
        <label>1</label>
    </ligand>
</feature>
<name>A0A0C3JBW9_PISTI</name>
<dbReference type="PROSITE" id="PS51999">
    <property type="entry name" value="ZF_GRF"/>
    <property type="match status" value="1"/>
</dbReference>
<dbReference type="STRING" id="870435.A0A0C3JBW9"/>
<feature type="region of interest" description="Disordered" evidence="13">
    <location>
        <begin position="653"/>
        <end position="674"/>
    </location>
</feature>
<accession>A0A0C3JBW9</accession>
<comment type="similarity">
    <text evidence="1 12">Belongs to the DNA repair enzymes AP/ExoA family.</text>
</comment>
<evidence type="ECO:0000313" key="16">
    <source>
        <dbReference type="Proteomes" id="UP000054217"/>
    </source>
</evidence>
<dbReference type="GO" id="GO:0006284">
    <property type="term" value="P:base-excision repair"/>
    <property type="evidence" value="ECO:0007669"/>
    <property type="project" value="TreeGrafter"/>
</dbReference>
<dbReference type="EC" id="3.1.-.-" evidence="12"/>
<feature type="compositionally biased region" description="Polar residues" evidence="13">
    <location>
        <begin position="419"/>
        <end position="428"/>
    </location>
</feature>
<keyword evidence="7" id="KW-0539">Nucleus</keyword>
<proteinExistence type="inferred from homology"/>
<dbReference type="FunCoup" id="A0A0C3JBW9">
    <property type="interactions" value="716"/>
</dbReference>
<evidence type="ECO:0000256" key="13">
    <source>
        <dbReference type="SAM" id="MobiDB-lite"/>
    </source>
</evidence>
<keyword evidence="5" id="KW-0862">Zinc</keyword>
<evidence type="ECO:0000256" key="10">
    <source>
        <dbReference type="PIRSR" id="PIRSR604808-3"/>
    </source>
</evidence>
<reference evidence="15 16" key="1">
    <citation type="submission" date="2014-04" db="EMBL/GenBank/DDBJ databases">
        <authorList>
            <consortium name="DOE Joint Genome Institute"/>
            <person name="Kuo A."/>
            <person name="Kohler A."/>
            <person name="Costa M.D."/>
            <person name="Nagy L.G."/>
            <person name="Floudas D."/>
            <person name="Copeland A."/>
            <person name="Barry K.W."/>
            <person name="Cichocki N."/>
            <person name="Veneault-Fourrey C."/>
            <person name="LaButti K."/>
            <person name="Lindquist E.A."/>
            <person name="Lipzen A."/>
            <person name="Lundell T."/>
            <person name="Morin E."/>
            <person name="Murat C."/>
            <person name="Sun H."/>
            <person name="Tunlid A."/>
            <person name="Henrissat B."/>
            <person name="Grigoriev I.V."/>
            <person name="Hibbett D.S."/>
            <person name="Martin F."/>
            <person name="Nordberg H.P."/>
            <person name="Cantor M.N."/>
            <person name="Hua S.X."/>
        </authorList>
    </citation>
    <scope>NUCLEOTIDE SEQUENCE [LARGE SCALE GENOMIC DNA]</scope>
    <source>
        <strain evidence="15 16">Marx 270</strain>
    </source>
</reference>
<feature type="binding site" evidence="9">
    <location>
        <position position="196"/>
    </location>
    <ligand>
        <name>Mg(2+)</name>
        <dbReference type="ChEBI" id="CHEBI:18420"/>
        <label>1</label>
    </ligand>
</feature>
<dbReference type="Proteomes" id="UP000054217">
    <property type="component" value="Unassembled WGS sequence"/>
</dbReference>
<feature type="site" description="Transition state stabilizer" evidence="10">
    <location>
        <position position="198"/>
    </location>
</feature>
<evidence type="ECO:0000256" key="4">
    <source>
        <dbReference type="ARBA" id="ARBA00022801"/>
    </source>
</evidence>
<keyword evidence="2 9" id="KW-0479">Metal-binding</keyword>
<keyword evidence="9" id="KW-0464">Manganese</keyword>
<feature type="active site" description="Proton donor/acceptor" evidence="8">
    <location>
        <position position="196"/>
    </location>
</feature>
<feature type="site" description="Important for catalytic activity" evidence="10">
    <location>
        <position position="271"/>
    </location>
</feature>
<dbReference type="CDD" id="cd09088">
    <property type="entry name" value="Ape2-like_AP-endo"/>
    <property type="match status" value="1"/>
</dbReference>
<feature type="compositionally biased region" description="Polar residues" evidence="13">
    <location>
        <begin position="550"/>
        <end position="564"/>
    </location>
</feature>
<evidence type="ECO:0000313" key="15">
    <source>
        <dbReference type="EMBL" id="KIO06588.1"/>
    </source>
</evidence>
<dbReference type="InParanoid" id="A0A0C3JBW9"/>
<keyword evidence="12" id="KW-0227">DNA damage</keyword>
<feature type="compositionally biased region" description="Low complexity" evidence="13">
    <location>
        <begin position="365"/>
        <end position="394"/>
    </location>
</feature>
<dbReference type="GO" id="GO:0008270">
    <property type="term" value="F:zinc ion binding"/>
    <property type="evidence" value="ECO:0007669"/>
    <property type="project" value="UniProtKB-KW"/>
</dbReference>
<evidence type="ECO:0000256" key="8">
    <source>
        <dbReference type="PIRSR" id="PIRSR604808-1"/>
    </source>
</evidence>
<dbReference type="PROSITE" id="PS51435">
    <property type="entry name" value="AP_NUCLEASE_F1_4"/>
    <property type="match status" value="1"/>
</dbReference>
<dbReference type="PANTHER" id="PTHR22748:SF4">
    <property type="entry name" value="DNA-(APURINIC OR APYRIMIDINIC SITE) ENDONUCLEASE 2"/>
    <property type="match status" value="1"/>
</dbReference>
<evidence type="ECO:0000256" key="7">
    <source>
        <dbReference type="ARBA" id="ARBA00023242"/>
    </source>
</evidence>